<sequence>MIIIKNLNHYSFCISQQIYHQKLCFNNQKEFIVTLQIEICYLQKLEYSQMDSRQFEDTRLTKEYYENKVVSLQTAKRSHKIMRF</sequence>
<name>A0A8S1U2T7_PAROT</name>
<dbReference type="Proteomes" id="UP000683925">
    <property type="component" value="Unassembled WGS sequence"/>
</dbReference>
<proteinExistence type="predicted"/>
<dbReference type="EMBL" id="CAJJDP010000034">
    <property type="protein sequence ID" value="CAD8157977.1"/>
    <property type="molecule type" value="Genomic_DNA"/>
</dbReference>
<evidence type="ECO:0000313" key="1">
    <source>
        <dbReference type="EMBL" id="CAD8157977.1"/>
    </source>
</evidence>
<dbReference type="AlphaFoldDB" id="A0A8S1U2T7"/>
<gene>
    <name evidence="1" type="ORF">POCTA_138.1.T0340260</name>
</gene>
<keyword evidence="2" id="KW-1185">Reference proteome</keyword>
<comment type="caution">
    <text evidence="1">The sequence shown here is derived from an EMBL/GenBank/DDBJ whole genome shotgun (WGS) entry which is preliminary data.</text>
</comment>
<organism evidence="1 2">
    <name type="scientific">Paramecium octaurelia</name>
    <dbReference type="NCBI Taxonomy" id="43137"/>
    <lineage>
        <taxon>Eukaryota</taxon>
        <taxon>Sar</taxon>
        <taxon>Alveolata</taxon>
        <taxon>Ciliophora</taxon>
        <taxon>Intramacronucleata</taxon>
        <taxon>Oligohymenophorea</taxon>
        <taxon>Peniculida</taxon>
        <taxon>Parameciidae</taxon>
        <taxon>Paramecium</taxon>
    </lineage>
</organism>
<accession>A0A8S1U2T7</accession>
<protein>
    <submittedName>
        <fullName evidence="1">Uncharacterized protein</fullName>
    </submittedName>
</protein>
<evidence type="ECO:0000313" key="2">
    <source>
        <dbReference type="Proteomes" id="UP000683925"/>
    </source>
</evidence>
<reference evidence="1" key="1">
    <citation type="submission" date="2021-01" db="EMBL/GenBank/DDBJ databases">
        <authorList>
            <consortium name="Genoscope - CEA"/>
            <person name="William W."/>
        </authorList>
    </citation>
    <scope>NUCLEOTIDE SEQUENCE</scope>
</reference>